<accession>A0A7M2WXS5</accession>
<evidence type="ECO:0000313" key="2">
    <source>
        <dbReference type="EMBL" id="QOV89601.1"/>
    </source>
</evidence>
<feature type="signal peptide" evidence="1">
    <location>
        <begin position="1"/>
        <end position="19"/>
    </location>
</feature>
<reference evidence="2 3" key="1">
    <citation type="submission" date="2020-10" db="EMBL/GenBank/DDBJ databases">
        <title>Wide distribution of Phycisphaera-like planctomycetes from WD2101 soil group in peatlands and genome analysis of the first cultivated representative.</title>
        <authorList>
            <person name="Dedysh S.N."/>
            <person name="Beletsky A.V."/>
            <person name="Ivanova A."/>
            <person name="Kulichevskaya I.S."/>
            <person name="Suzina N.E."/>
            <person name="Philippov D.A."/>
            <person name="Rakitin A.L."/>
            <person name="Mardanov A.V."/>
            <person name="Ravin N.V."/>
        </authorList>
    </citation>
    <scope>NUCLEOTIDE SEQUENCE [LARGE SCALE GENOMIC DNA]</scope>
    <source>
        <strain evidence="2 3">M1803</strain>
    </source>
</reference>
<evidence type="ECO:0000313" key="3">
    <source>
        <dbReference type="Proteomes" id="UP000593765"/>
    </source>
</evidence>
<evidence type="ECO:0000256" key="1">
    <source>
        <dbReference type="SAM" id="SignalP"/>
    </source>
</evidence>
<feature type="chain" id="PRO_5034853076" evidence="1">
    <location>
        <begin position="20"/>
        <end position="210"/>
    </location>
</feature>
<dbReference type="EMBL" id="CP063458">
    <property type="protein sequence ID" value="QOV89601.1"/>
    <property type="molecule type" value="Genomic_DNA"/>
</dbReference>
<dbReference type="RefSeq" id="WP_206292650.1">
    <property type="nucleotide sequence ID" value="NZ_CP063458.1"/>
</dbReference>
<sequence>MKPLYAATLAIGLSLLALATGCSNASQQSNLRLTSARSGELYKQSLPVGVADMQPAGDTDVVVTCQTNGASGDCAPVKHVLHVRVLWQQGHTIKAQDRDASQNAAIHWYVTPVGLTDGTPASGLIEYHGTGLVRVERSGDQIVLTIENARVLPTTVSGSGMVDRLGTTTLKGTIVARQSREETTVALGEVRAVLAAARARAAEANLQVGP</sequence>
<dbReference type="KEGG" id="hbs:IPV69_25995"/>
<keyword evidence="3" id="KW-1185">Reference proteome</keyword>
<gene>
    <name evidence="2" type="ORF">IPV69_25995</name>
</gene>
<dbReference type="AlphaFoldDB" id="A0A7M2WXS5"/>
<name>A0A7M2WXS5_9BACT</name>
<organism evidence="2 3">
    <name type="scientific">Humisphaera borealis</name>
    <dbReference type="NCBI Taxonomy" id="2807512"/>
    <lineage>
        <taxon>Bacteria</taxon>
        <taxon>Pseudomonadati</taxon>
        <taxon>Planctomycetota</taxon>
        <taxon>Phycisphaerae</taxon>
        <taxon>Tepidisphaerales</taxon>
        <taxon>Tepidisphaeraceae</taxon>
        <taxon>Humisphaera</taxon>
    </lineage>
</organism>
<keyword evidence="1" id="KW-0732">Signal</keyword>
<dbReference type="Proteomes" id="UP000593765">
    <property type="component" value="Chromosome"/>
</dbReference>
<proteinExistence type="predicted"/>
<protein>
    <submittedName>
        <fullName evidence="2">Uncharacterized protein</fullName>
    </submittedName>
</protein>
<dbReference type="PROSITE" id="PS51257">
    <property type="entry name" value="PROKAR_LIPOPROTEIN"/>
    <property type="match status" value="1"/>
</dbReference>